<organism evidence="1 2">
    <name type="scientific">Dendrolimus kikuchii</name>
    <dbReference type="NCBI Taxonomy" id="765133"/>
    <lineage>
        <taxon>Eukaryota</taxon>
        <taxon>Metazoa</taxon>
        <taxon>Ecdysozoa</taxon>
        <taxon>Arthropoda</taxon>
        <taxon>Hexapoda</taxon>
        <taxon>Insecta</taxon>
        <taxon>Pterygota</taxon>
        <taxon>Neoptera</taxon>
        <taxon>Endopterygota</taxon>
        <taxon>Lepidoptera</taxon>
        <taxon>Glossata</taxon>
        <taxon>Ditrysia</taxon>
        <taxon>Bombycoidea</taxon>
        <taxon>Lasiocampidae</taxon>
        <taxon>Dendrolimus</taxon>
    </lineage>
</organism>
<dbReference type="EMBL" id="CM034395">
    <property type="protein sequence ID" value="KAJ0178883.1"/>
    <property type="molecule type" value="Genomic_DNA"/>
</dbReference>
<protein>
    <submittedName>
        <fullName evidence="1">Uncharacterized protein</fullName>
    </submittedName>
</protein>
<reference evidence="1 2" key="1">
    <citation type="journal article" date="2021" name="Front. Genet.">
        <title>Chromosome-Level Genome Assembly Reveals Significant Gene Expansion in the Toll and IMD Signaling Pathways of Dendrolimus kikuchii.</title>
        <authorList>
            <person name="Zhou J."/>
            <person name="Wu P."/>
            <person name="Xiong Z."/>
            <person name="Liu N."/>
            <person name="Zhao N."/>
            <person name="Ji M."/>
            <person name="Qiu Y."/>
            <person name="Yang B."/>
        </authorList>
    </citation>
    <scope>NUCLEOTIDE SEQUENCE [LARGE SCALE GENOMIC DNA]</scope>
    <source>
        <strain evidence="1">Ann1</strain>
    </source>
</reference>
<name>A0ACC1D4N4_9NEOP</name>
<evidence type="ECO:0000313" key="2">
    <source>
        <dbReference type="Proteomes" id="UP000824533"/>
    </source>
</evidence>
<gene>
    <name evidence="1" type="ORF">K1T71_005658</name>
</gene>
<evidence type="ECO:0000313" key="1">
    <source>
        <dbReference type="EMBL" id="KAJ0178883.1"/>
    </source>
</evidence>
<proteinExistence type="predicted"/>
<sequence length="410" mass="46336">MTTSAGLTSELIDQISKSCIDLFNKLPKTGKPVDKEWTVLSCIVQYDKLCDKIQVVSLGTGSKCIGATKMCPKGGILNDSHAEIFARRGFLLYLYDNIRKNIKNKPSIFRLCEGVFKLKENIEFVFYSSQLPCGDASIIAKNGHEEHYGDILEHNFSSDVCSGIPCKKMKMEEDIHRTGAKCLPQSEQDPQESGINYHLLGQVRTKPGRGDRTLSVSCSDKMSKWVHLGIQGSLLSLLCDPVYLKYFVFGAQVPYSKETLERALLRHSTCYTLSVIPKFYQSSLSFGNIRHEHNTRPAPGSIFWVNTEHKMHEVAVQGKKLGITKKGANSLNSSLGISKYNLYKTFFDILNLDDNIRERIVGNDDTVNISYNNMKGKSKKYLENWLLVKEKVFKTWTVKPDIWNFYVNAA</sequence>
<accession>A0ACC1D4N4</accession>
<comment type="caution">
    <text evidence="1">The sequence shown here is derived from an EMBL/GenBank/DDBJ whole genome shotgun (WGS) entry which is preliminary data.</text>
</comment>
<dbReference type="Proteomes" id="UP000824533">
    <property type="component" value="Linkage Group LG09"/>
</dbReference>
<keyword evidence="2" id="KW-1185">Reference proteome</keyword>